<gene>
    <name evidence="10" type="ORF">CRYO30217_02738</name>
</gene>
<sequence length="1242" mass="137523">MIRRFTVSLLMMLAVAFANAQGGSIKGKVLDPNGEPVPFANVALYQNGNLKTGVTTDFDGKYKISNVEAGTYTLKVSSVEFQPYQMDGLVIKSNQILPLDEIVLGDNQLAEVKVVTYKVPLIDKDGGASGGTVTREDIAKMPGRSAASIASTVGGVSTDGTGAIQSVRGSRGDASYYYIDGIKVRGSSSLPKAAIEEVAVMTGGLPANYGDATGGIISITTRGASSFFFGGIEAVTSGFKVGDNKSVGLDKYGYSLVEGILSGPLLMKKDSTGKKTEPILGFFVSGNFTHQLDPRPFAIDQYRLKPEVRDMLSDTGEGALGFLRPAANGIGTYYNTDFLQDTAFEKVNFRQNVASTAFSLAGKIDVNAGPNINLTFGGSGNFNRRHVSDDGAGLGSSSNNNMLMNYENNPLVTDFDWRAYGKFTQRFQSQLDEDGKSSGISNAYYTIMVDYSKSTQRVEDDTHEDRYFNYGYVGKFETIQEKTYEFQDTDGDLIPDTRVHNGYNDVEVVFTPSEQNADLAGLTNQYFSLYDDVTDHYEDFSQIRNGGALVNGERPEDVYDLWRNIGYTYNSSSKTDNSQFRVTAMGSADIGDHAITLGFEYEQRVDRRFAVFPVGLWGNMRLLANSHIQELDVENPYITNFGSYTNYDYDRLNAAPGEYSASDAQSFFDYNLREALELNTDGVDYIDLDAVDPNLMTLDMFSADELLNNGNSFVSYYGYDHTGKKLSSKASFDDFFNATDEFGNPLRSIGAYEPIYIAGYIMDKFAFDDLIFNVGLRVDRFDANQMVLKDRYLTKEAKTIADVSEIDGNSVTHPENLPSSAVVYVNDINDPTSISGYRVGNTWYNSTGTEISNPQDIKGARNNDPDPYLNNVTHADEIQSSAFEDYTPQITVMPRVAFSFPISDEALFFAHYDVLSKRPTTGNRLDITDYYFLDQGLNRTLNNPNLKPEKTIDYELGFQQVLTKKSSLKISGFYREMRNQVTLVNVAGAYPNSYRTYGNRDFGTVKGLTVSYDLRRSGNITMRASYTLQFAEGTGSDPQSQSALINSGQPNLRTIFPYNYDQRHQLTLTMDYRYGEGEDYNGPTIGGKQILKNTGANLVSYFASGTPYSAQEGVIPTAFINGNSGGIKGTVNGSRKPGTFRSDLQIDRNFLLKFGDEDKAKTANLNVYLLIRNVFNFNNVLNVYRATGNAEDDGYLNAAQYQNQIESRRDSEAFINYYLMKMNDPFNFGLPRTIRLGVKLDF</sequence>
<evidence type="ECO:0000313" key="10">
    <source>
        <dbReference type="EMBL" id="CAG5085364.1"/>
    </source>
</evidence>
<name>A0A916JQ53_9FLAO</name>
<keyword evidence="3" id="KW-1134">Transmembrane beta strand</keyword>
<evidence type="ECO:0000256" key="5">
    <source>
        <dbReference type="ARBA" id="ARBA00022729"/>
    </source>
</evidence>
<dbReference type="Pfam" id="PF07715">
    <property type="entry name" value="Plug"/>
    <property type="match status" value="1"/>
</dbReference>
<evidence type="ECO:0000313" key="11">
    <source>
        <dbReference type="Proteomes" id="UP000683507"/>
    </source>
</evidence>
<dbReference type="RefSeq" id="WP_258542945.1">
    <property type="nucleotide sequence ID" value="NZ_OU015584.1"/>
</dbReference>
<evidence type="ECO:0000256" key="1">
    <source>
        <dbReference type="ARBA" id="ARBA00004571"/>
    </source>
</evidence>
<dbReference type="PANTHER" id="PTHR30069:SF29">
    <property type="entry name" value="HEMOGLOBIN AND HEMOGLOBIN-HAPTOGLOBIN-BINDING PROTEIN 1-RELATED"/>
    <property type="match status" value="1"/>
</dbReference>
<dbReference type="Gene3D" id="2.170.130.10">
    <property type="entry name" value="TonB-dependent receptor, plug domain"/>
    <property type="match status" value="1"/>
</dbReference>
<dbReference type="KEGG" id="ptan:CRYO30217_02738"/>
<evidence type="ECO:0000259" key="9">
    <source>
        <dbReference type="Pfam" id="PF07715"/>
    </source>
</evidence>
<comment type="subcellular location">
    <subcellularLocation>
        <location evidence="1">Cell outer membrane</location>
        <topology evidence="1">Multi-pass membrane protein</topology>
    </subcellularLocation>
</comment>
<dbReference type="SUPFAM" id="SSF49464">
    <property type="entry name" value="Carboxypeptidase regulatory domain-like"/>
    <property type="match status" value="1"/>
</dbReference>
<evidence type="ECO:0000256" key="3">
    <source>
        <dbReference type="ARBA" id="ARBA00022452"/>
    </source>
</evidence>
<dbReference type="EMBL" id="OU015584">
    <property type="protein sequence ID" value="CAG5085364.1"/>
    <property type="molecule type" value="Genomic_DNA"/>
</dbReference>
<protein>
    <recommendedName>
        <fullName evidence="9">TonB-dependent receptor plug domain-containing protein</fullName>
    </recommendedName>
</protein>
<dbReference type="Gene3D" id="2.40.170.20">
    <property type="entry name" value="TonB-dependent receptor, beta-barrel domain"/>
    <property type="match status" value="1"/>
</dbReference>
<dbReference type="AlphaFoldDB" id="A0A916JQ53"/>
<keyword evidence="5 8" id="KW-0732">Signal</keyword>
<evidence type="ECO:0000256" key="2">
    <source>
        <dbReference type="ARBA" id="ARBA00022448"/>
    </source>
</evidence>
<evidence type="ECO:0000256" key="6">
    <source>
        <dbReference type="ARBA" id="ARBA00023136"/>
    </source>
</evidence>
<keyword evidence="2" id="KW-0813">Transport</keyword>
<keyword evidence="6" id="KW-0472">Membrane</keyword>
<dbReference type="Gene3D" id="2.60.40.1120">
    <property type="entry name" value="Carboxypeptidase-like, regulatory domain"/>
    <property type="match status" value="1"/>
</dbReference>
<accession>A0A916JQ53</accession>
<dbReference type="SUPFAM" id="SSF56935">
    <property type="entry name" value="Porins"/>
    <property type="match status" value="1"/>
</dbReference>
<feature type="domain" description="TonB-dependent receptor plug" evidence="9">
    <location>
        <begin position="132"/>
        <end position="216"/>
    </location>
</feature>
<dbReference type="GO" id="GO:0009279">
    <property type="term" value="C:cell outer membrane"/>
    <property type="evidence" value="ECO:0007669"/>
    <property type="project" value="UniProtKB-SubCell"/>
</dbReference>
<dbReference type="InterPro" id="IPR012910">
    <property type="entry name" value="Plug_dom"/>
</dbReference>
<dbReference type="InterPro" id="IPR008969">
    <property type="entry name" value="CarboxyPept-like_regulatory"/>
</dbReference>
<proteinExistence type="predicted"/>
<keyword evidence="4" id="KW-0812">Transmembrane</keyword>
<dbReference type="Pfam" id="PF13620">
    <property type="entry name" value="CarboxypepD_reg"/>
    <property type="match status" value="1"/>
</dbReference>
<evidence type="ECO:0000256" key="8">
    <source>
        <dbReference type="SAM" id="SignalP"/>
    </source>
</evidence>
<feature type="chain" id="PRO_5037894425" description="TonB-dependent receptor plug domain-containing protein" evidence="8">
    <location>
        <begin position="21"/>
        <end position="1242"/>
    </location>
</feature>
<keyword evidence="7" id="KW-0998">Cell outer membrane</keyword>
<reference evidence="10" key="1">
    <citation type="submission" date="2021-04" db="EMBL/GenBank/DDBJ databases">
        <authorList>
            <person name="Rodrigo-Torres L."/>
            <person name="Arahal R. D."/>
            <person name="Lucena T."/>
        </authorList>
    </citation>
    <scope>NUCLEOTIDE SEQUENCE</scope>
    <source>
        <strain evidence="10">AS29M-1</strain>
    </source>
</reference>
<feature type="signal peptide" evidence="8">
    <location>
        <begin position="1"/>
        <end position="20"/>
    </location>
</feature>
<evidence type="ECO:0000256" key="7">
    <source>
        <dbReference type="ARBA" id="ARBA00023237"/>
    </source>
</evidence>
<keyword evidence="11" id="KW-1185">Reference proteome</keyword>
<dbReference type="InterPro" id="IPR039426">
    <property type="entry name" value="TonB-dep_rcpt-like"/>
</dbReference>
<dbReference type="GO" id="GO:0044718">
    <property type="term" value="P:siderophore transmembrane transport"/>
    <property type="evidence" value="ECO:0007669"/>
    <property type="project" value="TreeGrafter"/>
</dbReference>
<organism evidence="10 11">
    <name type="scientific">Parvicella tangerina</name>
    <dbReference type="NCBI Taxonomy" id="2829795"/>
    <lineage>
        <taxon>Bacteria</taxon>
        <taxon>Pseudomonadati</taxon>
        <taxon>Bacteroidota</taxon>
        <taxon>Flavobacteriia</taxon>
        <taxon>Flavobacteriales</taxon>
        <taxon>Parvicellaceae</taxon>
        <taxon>Parvicella</taxon>
    </lineage>
</organism>
<dbReference type="GO" id="GO:0015344">
    <property type="term" value="F:siderophore uptake transmembrane transporter activity"/>
    <property type="evidence" value="ECO:0007669"/>
    <property type="project" value="TreeGrafter"/>
</dbReference>
<evidence type="ECO:0000256" key="4">
    <source>
        <dbReference type="ARBA" id="ARBA00022692"/>
    </source>
</evidence>
<dbReference type="InterPro" id="IPR037066">
    <property type="entry name" value="Plug_dom_sf"/>
</dbReference>
<dbReference type="PANTHER" id="PTHR30069">
    <property type="entry name" value="TONB-DEPENDENT OUTER MEMBRANE RECEPTOR"/>
    <property type="match status" value="1"/>
</dbReference>
<dbReference type="Proteomes" id="UP000683507">
    <property type="component" value="Chromosome"/>
</dbReference>
<dbReference type="InterPro" id="IPR036942">
    <property type="entry name" value="Beta-barrel_TonB_sf"/>
</dbReference>